<evidence type="ECO:0000313" key="2">
    <source>
        <dbReference type="Proteomes" id="UP000218231"/>
    </source>
</evidence>
<dbReference type="AlphaFoldDB" id="A0A2A2M549"/>
<gene>
    <name evidence="1" type="ORF">WR25_22259</name>
</gene>
<keyword evidence="2" id="KW-1185">Reference proteome</keyword>
<sequence length="124" mass="13407">MRSTLVWNSSSGLPLPNWVSMSRPCCWVQATRHARLPAISSRRGNGKRLRTAIGTGWKRRSHRGSCDIGLRRRPAKVDQATSTSTISLSSSAVTLSSVSCSIATPSRALACKPFTSIRPLAGTR</sequence>
<organism evidence="1 2">
    <name type="scientific">Diploscapter pachys</name>
    <dbReference type="NCBI Taxonomy" id="2018661"/>
    <lineage>
        <taxon>Eukaryota</taxon>
        <taxon>Metazoa</taxon>
        <taxon>Ecdysozoa</taxon>
        <taxon>Nematoda</taxon>
        <taxon>Chromadorea</taxon>
        <taxon>Rhabditida</taxon>
        <taxon>Rhabditina</taxon>
        <taxon>Rhabditomorpha</taxon>
        <taxon>Rhabditoidea</taxon>
        <taxon>Rhabditidae</taxon>
        <taxon>Diploscapter</taxon>
    </lineage>
</organism>
<reference evidence="1" key="1">
    <citation type="journal article" date="2017" name="Curr. Biol.">
        <title>Genome architecture and evolution of a unichromosomal asexual nematode.</title>
        <authorList>
            <person name="Fradin H."/>
            <person name="Zegar C."/>
            <person name="Gutwein M."/>
            <person name="Lucas J."/>
            <person name="Kovtun M."/>
            <person name="Corcoran D."/>
            <person name="Baugh L.R."/>
            <person name="Kiontke K."/>
            <person name="Gunsalus K."/>
            <person name="Fitch D.H."/>
            <person name="Piano F."/>
        </authorList>
    </citation>
    <scope>NUCLEOTIDE SEQUENCE [LARGE SCALE GENOMIC DNA]</scope>
    <source>
        <strain evidence="1">PF1309</strain>
    </source>
</reference>
<proteinExistence type="predicted"/>
<dbReference type="EMBL" id="LIAE01004831">
    <property type="protein sequence ID" value="PAV93651.1"/>
    <property type="molecule type" value="Genomic_DNA"/>
</dbReference>
<evidence type="ECO:0000313" key="1">
    <source>
        <dbReference type="EMBL" id="PAV93651.1"/>
    </source>
</evidence>
<accession>A0A2A2M549</accession>
<dbReference type="Proteomes" id="UP000218231">
    <property type="component" value="Unassembled WGS sequence"/>
</dbReference>
<comment type="caution">
    <text evidence="1">The sequence shown here is derived from an EMBL/GenBank/DDBJ whole genome shotgun (WGS) entry which is preliminary data.</text>
</comment>
<name>A0A2A2M549_9BILA</name>
<protein>
    <submittedName>
        <fullName evidence="1">Uncharacterized protein</fullName>
    </submittedName>
</protein>